<reference evidence="2" key="2">
    <citation type="submission" date="2015-01" db="EMBL/GenBank/DDBJ databases">
        <title>Evolutionary Origins and Diversification of the Mycorrhizal Mutualists.</title>
        <authorList>
            <consortium name="DOE Joint Genome Institute"/>
            <consortium name="Mycorrhizal Genomics Consortium"/>
            <person name="Kohler A."/>
            <person name="Kuo A."/>
            <person name="Nagy L.G."/>
            <person name="Floudas D."/>
            <person name="Copeland A."/>
            <person name="Barry K.W."/>
            <person name="Cichocki N."/>
            <person name="Veneault-Fourrey C."/>
            <person name="LaButti K."/>
            <person name="Lindquist E.A."/>
            <person name="Lipzen A."/>
            <person name="Lundell T."/>
            <person name="Morin E."/>
            <person name="Murat C."/>
            <person name="Riley R."/>
            <person name="Ohm R."/>
            <person name="Sun H."/>
            <person name="Tunlid A."/>
            <person name="Henrissat B."/>
            <person name="Grigoriev I.V."/>
            <person name="Hibbett D.S."/>
            <person name="Martin F."/>
        </authorList>
    </citation>
    <scope>NUCLEOTIDE SEQUENCE [LARGE SCALE GENOMIC DNA]</scope>
    <source>
        <strain evidence="2">LaAM-08-1</strain>
    </source>
</reference>
<reference evidence="1 2" key="1">
    <citation type="submission" date="2014-04" db="EMBL/GenBank/DDBJ databases">
        <authorList>
            <consortium name="DOE Joint Genome Institute"/>
            <person name="Kuo A."/>
            <person name="Kohler A."/>
            <person name="Nagy L.G."/>
            <person name="Floudas D."/>
            <person name="Copeland A."/>
            <person name="Barry K.W."/>
            <person name="Cichocki N."/>
            <person name="Veneault-Fourrey C."/>
            <person name="LaButti K."/>
            <person name="Lindquist E.A."/>
            <person name="Lipzen A."/>
            <person name="Lundell T."/>
            <person name="Morin E."/>
            <person name="Murat C."/>
            <person name="Sun H."/>
            <person name="Tunlid A."/>
            <person name="Henrissat B."/>
            <person name="Grigoriev I.V."/>
            <person name="Hibbett D.S."/>
            <person name="Martin F."/>
            <person name="Nordberg H.P."/>
            <person name="Cantor M.N."/>
            <person name="Hua S.X."/>
        </authorList>
    </citation>
    <scope>NUCLEOTIDE SEQUENCE [LARGE SCALE GENOMIC DNA]</scope>
    <source>
        <strain evidence="1 2">LaAM-08-1</strain>
    </source>
</reference>
<keyword evidence="2" id="KW-1185">Reference proteome</keyword>
<dbReference type="STRING" id="1095629.A0A0C9WJ75"/>
<accession>A0A0C9WJ75</accession>
<gene>
    <name evidence="1" type="ORF">K443DRAFT_29882</name>
</gene>
<feature type="non-terminal residue" evidence="1">
    <location>
        <position position="86"/>
    </location>
</feature>
<dbReference type="AlphaFoldDB" id="A0A0C9WJ75"/>
<proteinExistence type="predicted"/>
<evidence type="ECO:0000313" key="1">
    <source>
        <dbReference type="EMBL" id="KIJ94204.1"/>
    </source>
</evidence>
<name>A0A0C9WJ75_9AGAR</name>
<sequence length="86" mass="9767">FINHMAMYEPEELGFLDETSKNKKMAARTRGRARKGHQAVMRQCFVCGHRLSATGLLTIDGIVVSKVVEGSMTRDLYLDFLEYEVV</sequence>
<dbReference type="HOGENOM" id="CLU_056788_11_4_1"/>
<feature type="non-terminal residue" evidence="1">
    <location>
        <position position="1"/>
    </location>
</feature>
<organism evidence="1 2">
    <name type="scientific">Laccaria amethystina LaAM-08-1</name>
    <dbReference type="NCBI Taxonomy" id="1095629"/>
    <lineage>
        <taxon>Eukaryota</taxon>
        <taxon>Fungi</taxon>
        <taxon>Dikarya</taxon>
        <taxon>Basidiomycota</taxon>
        <taxon>Agaricomycotina</taxon>
        <taxon>Agaricomycetes</taxon>
        <taxon>Agaricomycetidae</taxon>
        <taxon>Agaricales</taxon>
        <taxon>Agaricineae</taxon>
        <taxon>Hydnangiaceae</taxon>
        <taxon>Laccaria</taxon>
    </lineage>
</organism>
<protein>
    <submittedName>
        <fullName evidence="1">Uncharacterized protein</fullName>
    </submittedName>
</protein>
<dbReference type="EMBL" id="KN838804">
    <property type="protein sequence ID" value="KIJ94204.1"/>
    <property type="molecule type" value="Genomic_DNA"/>
</dbReference>
<evidence type="ECO:0000313" key="2">
    <source>
        <dbReference type="Proteomes" id="UP000054477"/>
    </source>
</evidence>
<dbReference type="Proteomes" id="UP000054477">
    <property type="component" value="Unassembled WGS sequence"/>
</dbReference>
<dbReference type="OrthoDB" id="2142724at2759"/>